<proteinExistence type="predicted"/>
<accession>A0A6I8MAW1</accession>
<evidence type="ECO:0000313" key="1">
    <source>
        <dbReference type="EMBL" id="VWL85323.1"/>
    </source>
</evidence>
<sequence length="173" mass="21279">MSNISYLYQLYNKNISKIIINEFHPYLQCYVEKDRAYINLNEKIENTDLIDKYIRLCINYEYILNTNRLNILARNKKYVFEKYKLKLKYNKDYIYIFIKVLNSVFSSNIVYYNKSNNLFIIYLDYEKSQDNIDLINEILNNFMPINYNYVYTFSHIYTLDIKEIGELERWFLL</sequence>
<protein>
    <submittedName>
        <fullName evidence="1">Uncharacterized protein</fullName>
    </submittedName>
</protein>
<gene>
    <name evidence="1" type="ORF">OMES3154_00607</name>
</gene>
<dbReference type="Proteomes" id="UP000419017">
    <property type="component" value="Unassembled WGS sequence"/>
</dbReference>
<dbReference type="RefSeq" id="WP_156683330.1">
    <property type="nucleotide sequence ID" value="NZ_CABWIB010000001.1"/>
</dbReference>
<dbReference type="EMBL" id="CABWIB010000001">
    <property type="protein sequence ID" value="VWL85323.1"/>
    <property type="molecule type" value="Genomic_DNA"/>
</dbReference>
<keyword evidence="2" id="KW-1185">Reference proteome</keyword>
<reference evidence="1 2" key="1">
    <citation type="submission" date="2019-10" db="EMBL/GenBank/DDBJ databases">
        <authorList>
            <person name="Blom J."/>
        </authorList>
    </citation>
    <scope>NUCLEOTIDE SEQUENCE [LARGE SCALE GENOMIC DNA]</scope>
    <source>
        <strain evidence="1 2">ES3154-GLU</strain>
    </source>
</reference>
<organism evidence="1 2">
    <name type="scientific">Oceanivirga miroungae</name>
    <dbReference type="NCBI Taxonomy" id="1130046"/>
    <lineage>
        <taxon>Bacteria</taxon>
        <taxon>Fusobacteriati</taxon>
        <taxon>Fusobacteriota</taxon>
        <taxon>Fusobacteriia</taxon>
        <taxon>Fusobacteriales</taxon>
        <taxon>Leptotrichiaceae</taxon>
        <taxon>Oceanivirga</taxon>
    </lineage>
</organism>
<name>A0A6I8MAW1_9FUSO</name>
<dbReference type="AlphaFoldDB" id="A0A6I8MAW1"/>
<evidence type="ECO:0000313" key="2">
    <source>
        <dbReference type="Proteomes" id="UP000419017"/>
    </source>
</evidence>